<dbReference type="SUPFAM" id="SSF81301">
    <property type="entry name" value="Nucleotidyltransferase"/>
    <property type="match status" value="1"/>
</dbReference>
<dbReference type="InterPro" id="IPR052548">
    <property type="entry name" value="Type_VII_TA_antitoxin"/>
</dbReference>
<gene>
    <name evidence="2" type="ORF">QJ522_22075</name>
</gene>
<evidence type="ECO:0000313" key="3">
    <source>
        <dbReference type="Proteomes" id="UP001431776"/>
    </source>
</evidence>
<dbReference type="Gene3D" id="3.30.460.10">
    <property type="entry name" value="Beta Polymerase, domain 2"/>
    <property type="match status" value="1"/>
</dbReference>
<accession>A0AAW6U4D4</accession>
<reference evidence="2" key="1">
    <citation type="submission" date="2023-05" db="EMBL/GenBank/DDBJ databases">
        <title>Anaerotaeda fermentans gen. nov., sp. nov., a novel anaerobic planctomycete of the new family within the order Sedimentisphaerales isolated from Taman Peninsula, Russia.</title>
        <authorList>
            <person name="Khomyakova M.A."/>
            <person name="Merkel A.Y."/>
            <person name="Slobodkin A.I."/>
        </authorList>
    </citation>
    <scope>NUCLEOTIDE SEQUENCE</scope>
    <source>
        <strain evidence="2">M17dextr</strain>
    </source>
</reference>
<dbReference type="PANTHER" id="PTHR33933">
    <property type="entry name" value="NUCLEOTIDYLTRANSFERASE"/>
    <property type="match status" value="1"/>
</dbReference>
<dbReference type="RefSeq" id="WP_349247172.1">
    <property type="nucleotide sequence ID" value="NZ_JASCXX010000053.1"/>
</dbReference>
<feature type="domain" description="Polymerase beta nucleotidyltransferase" evidence="1">
    <location>
        <begin position="30"/>
        <end position="117"/>
    </location>
</feature>
<dbReference type="AlphaFoldDB" id="A0AAW6U4D4"/>
<name>A0AAW6U4D4_9BACT</name>
<dbReference type="PANTHER" id="PTHR33933:SF1">
    <property type="entry name" value="PROTEIN ADENYLYLTRANSFERASE MNTA-RELATED"/>
    <property type="match status" value="1"/>
</dbReference>
<organism evidence="2 3">
    <name type="scientific">Anaerobaca lacustris</name>
    <dbReference type="NCBI Taxonomy" id="3044600"/>
    <lineage>
        <taxon>Bacteria</taxon>
        <taxon>Pseudomonadati</taxon>
        <taxon>Planctomycetota</taxon>
        <taxon>Phycisphaerae</taxon>
        <taxon>Sedimentisphaerales</taxon>
        <taxon>Anaerobacaceae</taxon>
        <taxon>Anaerobaca</taxon>
    </lineage>
</organism>
<evidence type="ECO:0000259" key="1">
    <source>
        <dbReference type="Pfam" id="PF18765"/>
    </source>
</evidence>
<dbReference type="InterPro" id="IPR043519">
    <property type="entry name" value="NT_sf"/>
</dbReference>
<sequence length="118" mass="13403">MAQADPRLATQEITSELIAYVVEKIVQAIAPRQIILFGSRGRGQQAASSDLDLLIVHDTGRPNRQVRREIEHLLWGRRFAVDLIVTSPEQVERNVADGNPFYTRHILTEGKVLYDRAR</sequence>
<keyword evidence="3" id="KW-1185">Reference proteome</keyword>
<dbReference type="InterPro" id="IPR041633">
    <property type="entry name" value="Polbeta"/>
</dbReference>
<dbReference type="Proteomes" id="UP001431776">
    <property type="component" value="Unassembled WGS sequence"/>
</dbReference>
<dbReference type="EMBL" id="JASCXX010000053">
    <property type="protein sequence ID" value="MDI6451765.1"/>
    <property type="molecule type" value="Genomic_DNA"/>
</dbReference>
<comment type="caution">
    <text evidence="2">The sequence shown here is derived from an EMBL/GenBank/DDBJ whole genome shotgun (WGS) entry which is preliminary data.</text>
</comment>
<dbReference type="CDD" id="cd05403">
    <property type="entry name" value="NT_KNTase_like"/>
    <property type="match status" value="1"/>
</dbReference>
<protein>
    <submittedName>
        <fullName evidence="2">Nucleotidyltransferase domain-containing protein</fullName>
    </submittedName>
</protein>
<dbReference type="Pfam" id="PF18765">
    <property type="entry name" value="Polbeta"/>
    <property type="match status" value="1"/>
</dbReference>
<evidence type="ECO:0000313" key="2">
    <source>
        <dbReference type="EMBL" id="MDI6451765.1"/>
    </source>
</evidence>
<proteinExistence type="predicted"/>